<evidence type="ECO:0000313" key="2">
    <source>
        <dbReference type="Proteomes" id="UP000027731"/>
    </source>
</evidence>
<dbReference type="PATRIC" id="fig|1598.90.peg.748"/>
<dbReference type="EMBL" id="JOSX01000013">
    <property type="protein sequence ID" value="KEK15449.1"/>
    <property type="molecule type" value="Genomic_DNA"/>
</dbReference>
<comment type="caution">
    <text evidence="1">The sequence shown here is derived from an EMBL/GenBank/DDBJ whole genome shotgun (WGS) entry which is preliminary data.</text>
</comment>
<evidence type="ECO:0000313" key="1">
    <source>
        <dbReference type="EMBL" id="KEK15449.1"/>
    </source>
</evidence>
<dbReference type="AlphaFoldDB" id="A0A073JPF1"/>
<accession>A0A073JPF1</accession>
<organism evidence="1 2">
    <name type="scientific">Limosilactobacillus reuteri</name>
    <name type="common">Lactobacillus reuteri</name>
    <dbReference type="NCBI Taxonomy" id="1598"/>
    <lineage>
        <taxon>Bacteria</taxon>
        <taxon>Bacillati</taxon>
        <taxon>Bacillota</taxon>
        <taxon>Bacilli</taxon>
        <taxon>Lactobacillales</taxon>
        <taxon>Lactobacillaceae</taxon>
        <taxon>Limosilactobacillus</taxon>
    </lineage>
</organism>
<sequence length="117" mass="13558">MVVRRFRPVTLVTIKKVHGTLDDKEVPSFQTVMAHVTEVNGAQLQNNLFGKQYNMTWVARIRGNVDAKYIFYPRLGVESKYVNKCNYYSVIQIRKHANRTDVYFANDTGVNSNELEQ</sequence>
<protein>
    <submittedName>
        <fullName evidence="1">Uncharacterized protein</fullName>
    </submittedName>
</protein>
<gene>
    <name evidence="1" type="ORF">LR3_06590</name>
</gene>
<name>A0A073JPF1_LIMRT</name>
<proteinExistence type="predicted"/>
<dbReference type="RefSeq" id="WP_035168717.1">
    <property type="nucleotide sequence ID" value="NZ_CP128363.1"/>
</dbReference>
<dbReference type="Proteomes" id="UP000027731">
    <property type="component" value="Unassembled WGS sequence"/>
</dbReference>
<reference evidence="1 2" key="1">
    <citation type="submission" date="2014-06" db="EMBL/GenBank/DDBJ databases">
        <title>Genetic determinant of reutericyclin biosynthesis of Lactobacillus reuteri.</title>
        <authorList>
            <person name="Lin X."/>
            <person name="Duar R."/>
            <person name="Walter J."/>
            <person name="Gaenzle M."/>
        </authorList>
    </citation>
    <scope>NUCLEOTIDE SEQUENCE [LARGE SCALE GENOMIC DNA]</scope>
    <source>
        <strain evidence="1 2">LTH2584</strain>
    </source>
</reference>